<evidence type="ECO:0000256" key="7">
    <source>
        <dbReference type="ARBA" id="ARBA00022833"/>
    </source>
</evidence>
<evidence type="ECO:0000256" key="10">
    <source>
        <dbReference type="ARBA" id="ARBA00049244"/>
    </source>
</evidence>
<feature type="compositionally biased region" description="Low complexity" evidence="12">
    <location>
        <begin position="573"/>
        <end position="596"/>
    </location>
</feature>
<dbReference type="GO" id="GO:0003887">
    <property type="term" value="F:DNA-directed DNA polymerase activity"/>
    <property type="evidence" value="ECO:0007669"/>
    <property type="project" value="UniProtKB-KW"/>
</dbReference>
<dbReference type="SUPFAM" id="SSF52540">
    <property type="entry name" value="P-loop containing nucleoside triphosphate hydrolases"/>
    <property type="match status" value="1"/>
</dbReference>
<gene>
    <name evidence="11" type="primary">dnaX</name>
    <name evidence="14" type="ORF">FB557_1336</name>
</gene>
<feature type="region of interest" description="Disordered" evidence="12">
    <location>
        <begin position="571"/>
        <end position="744"/>
    </location>
</feature>
<evidence type="ECO:0000256" key="9">
    <source>
        <dbReference type="ARBA" id="ARBA00022932"/>
    </source>
</evidence>
<dbReference type="PANTHER" id="PTHR11669:SF0">
    <property type="entry name" value="PROTEIN STICHEL-LIKE 2"/>
    <property type="match status" value="1"/>
</dbReference>
<feature type="compositionally biased region" description="Low complexity" evidence="12">
    <location>
        <begin position="684"/>
        <end position="706"/>
    </location>
</feature>
<dbReference type="InterPro" id="IPR027417">
    <property type="entry name" value="P-loop_NTPase"/>
</dbReference>
<dbReference type="InterPro" id="IPR050238">
    <property type="entry name" value="DNA_Rep/Repair_Clamp_Loader"/>
</dbReference>
<keyword evidence="4 11" id="KW-0235">DNA replication</keyword>
<evidence type="ECO:0000256" key="1">
    <source>
        <dbReference type="ARBA" id="ARBA00006360"/>
    </source>
</evidence>
<dbReference type="Proteomes" id="UP000315628">
    <property type="component" value="Unassembled WGS sequence"/>
</dbReference>
<accession>A0A560WDX7</accession>
<dbReference type="RefSeq" id="WP_144856785.1">
    <property type="nucleotide sequence ID" value="NZ_BAAAYT010000001.1"/>
</dbReference>
<comment type="catalytic activity">
    <reaction evidence="10 11">
        <text>DNA(n) + a 2'-deoxyribonucleoside 5'-triphosphate = DNA(n+1) + diphosphate</text>
        <dbReference type="Rhea" id="RHEA:22508"/>
        <dbReference type="Rhea" id="RHEA-COMP:17339"/>
        <dbReference type="Rhea" id="RHEA-COMP:17340"/>
        <dbReference type="ChEBI" id="CHEBI:33019"/>
        <dbReference type="ChEBI" id="CHEBI:61560"/>
        <dbReference type="ChEBI" id="CHEBI:173112"/>
        <dbReference type="EC" id="2.7.7.7"/>
    </reaction>
</comment>
<dbReference type="PANTHER" id="PTHR11669">
    <property type="entry name" value="REPLICATION FACTOR C / DNA POLYMERASE III GAMMA-TAU SUBUNIT"/>
    <property type="match status" value="1"/>
</dbReference>
<reference evidence="14 15" key="1">
    <citation type="submission" date="2019-06" db="EMBL/GenBank/DDBJ databases">
        <title>Sequencing the genomes of 1000 actinobacteria strains.</title>
        <authorList>
            <person name="Klenk H.-P."/>
        </authorList>
    </citation>
    <scope>NUCLEOTIDE SEQUENCE [LARGE SCALE GENOMIC DNA]</scope>
    <source>
        <strain evidence="14 15">DSM 18935</strain>
    </source>
</reference>
<keyword evidence="15" id="KW-1185">Reference proteome</keyword>
<comment type="subunit">
    <text evidence="11">DNA polymerase III contains a core (composed of alpha, epsilon and theta chains) that associates with a tau subunit. This core dimerizes to form the POLIII' complex. PolIII' associates with the gamma complex (composed of gamma, delta, delta', psi and chi chains) and with the beta chain to form the complete DNA polymerase III complex.</text>
</comment>
<dbReference type="InterPro" id="IPR008921">
    <property type="entry name" value="DNA_pol3_clamp-load_cplx_C"/>
</dbReference>
<keyword evidence="2 11" id="KW-0808">Transferase</keyword>
<dbReference type="CDD" id="cd00009">
    <property type="entry name" value="AAA"/>
    <property type="match status" value="1"/>
</dbReference>
<dbReference type="GO" id="GO:0046872">
    <property type="term" value="F:metal ion binding"/>
    <property type="evidence" value="ECO:0007669"/>
    <property type="project" value="UniProtKB-KW"/>
</dbReference>
<dbReference type="GO" id="GO:0005524">
    <property type="term" value="F:ATP binding"/>
    <property type="evidence" value="ECO:0007669"/>
    <property type="project" value="UniProtKB-KW"/>
</dbReference>
<dbReference type="AlphaFoldDB" id="A0A560WDX7"/>
<keyword evidence="6 11" id="KW-0547">Nucleotide-binding</keyword>
<feature type="compositionally biased region" description="Low complexity" evidence="12">
    <location>
        <begin position="451"/>
        <end position="482"/>
    </location>
</feature>
<evidence type="ECO:0000256" key="6">
    <source>
        <dbReference type="ARBA" id="ARBA00022741"/>
    </source>
</evidence>
<dbReference type="NCBIfam" id="TIGR02397">
    <property type="entry name" value="dnaX_nterm"/>
    <property type="match status" value="1"/>
</dbReference>
<dbReference type="Pfam" id="PF13177">
    <property type="entry name" value="DNA_pol3_delta2"/>
    <property type="match status" value="1"/>
</dbReference>
<dbReference type="SMART" id="SM00382">
    <property type="entry name" value="AAA"/>
    <property type="match status" value="1"/>
</dbReference>
<comment type="caution">
    <text evidence="14">The sequence shown here is derived from an EMBL/GenBank/DDBJ whole genome shotgun (WGS) entry which is preliminary data.</text>
</comment>
<dbReference type="InterPro" id="IPR003593">
    <property type="entry name" value="AAA+_ATPase"/>
</dbReference>
<dbReference type="Pfam" id="PF12169">
    <property type="entry name" value="DNA_pol3_gamma3"/>
    <property type="match status" value="1"/>
</dbReference>
<feature type="region of interest" description="Disordered" evidence="12">
    <location>
        <begin position="390"/>
        <end position="482"/>
    </location>
</feature>
<dbReference type="InterPro" id="IPR022754">
    <property type="entry name" value="DNA_pol_III_gamma-3"/>
</dbReference>
<dbReference type="Gene3D" id="3.40.50.300">
    <property type="entry name" value="P-loop containing nucleotide triphosphate hydrolases"/>
    <property type="match status" value="1"/>
</dbReference>
<dbReference type="Gene3D" id="1.10.8.60">
    <property type="match status" value="1"/>
</dbReference>
<comment type="function">
    <text evidence="11">DNA polymerase III is a complex, multichain enzyme responsible for most of the replicative synthesis in bacteria. This DNA polymerase also exhibits 3' to 5' exonuclease activity.</text>
</comment>
<organism evidence="14 15">
    <name type="scientific">Marihabitans asiaticum</name>
    <dbReference type="NCBI Taxonomy" id="415218"/>
    <lineage>
        <taxon>Bacteria</taxon>
        <taxon>Bacillati</taxon>
        <taxon>Actinomycetota</taxon>
        <taxon>Actinomycetes</taxon>
        <taxon>Micrococcales</taxon>
        <taxon>Intrasporangiaceae</taxon>
        <taxon>Marihabitans</taxon>
    </lineage>
</organism>
<protein>
    <recommendedName>
        <fullName evidence="11">DNA polymerase III subunit gamma/tau</fullName>
        <ecNumber evidence="11">2.7.7.7</ecNumber>
    </recommendedName>
</protein>
<keyword evidence="5" id="KW-0479">Metal-binding</keyword>
<evidence type="ECO:0000256" key="8">
    <source>
        <dbReference type="ARBA" id="ARBA00022840"/>
    </source>
</evidence>
<dbReference type="Pfam" id="PF22608">
    <property type="entry name" value="DNAX_ATPase_lid"/>
    <property type="match status" value="1"/>
</dbReference>
<dbReference type="GO" id="GO:0006261">
    <property type="term" value="P:DNA-templated DNA replication"/>
    <property type="evidence" value="ECO:0007669"/>
    <property type="project" value="TreeGrafter"/>
</dbReference>
<evidence type="ECO:0000256" key="3">
    <source>
        <dbReference type="ARBA" id="ARBA00022695"/>
    </source>
</evidence>
<dbReference type="EC" id="2.7.7.7" evidence="11"/>
<dbReference type="InterPro" id="IPR012763">
    <property type="entry name" value="DNA_pol_III_sug/sutau_N"/>
</dbReference>
<dbReference type="CDD" id="cd18137">
    <property type="entry name" value="HLD_clamp_pol_III_gamma_tau"/>
    <property type="match status" value="1"/>
</dbReference>
<keyword evidence="7" id="KW-0862">Zinc</keyword>
<dbReference type="SUPFAM" id="SSF48019">
    <property type="entry name" value="post-AAA+ oligomerization domain-like"/>
    <property type="match status" value="1"/>
</dbReference>
<dbReference type="NCBIfam" id="NF005846">
    <property type="entry name" value="PRK07764.1-6"/>
    <property type="match status" value="1"/>
</dbReference>
<dbReference type="Gene3D" id="1.20.272.10">
    <property type="match status" value="1"/>
</dbReference>
<comment type="similarity">
    <text evidence="1 11">Belongs to the DnaX/STICHEL family.</text>
</comment>
<dbReference type="OrthoDB" id="9810148at2"/>
<evidence type="ECO:0000256" key="4">
    <source>
        <dbReference type="ARBA" id="ARBA00022705"/>
    </source>
</evidence>
<dbReference type="InterPro" id="IPR045085">
    <property type="entry name" value="HLD_clamp_pol_III_gamma_tau"/>
</dbReference>
<keyword evidence="8 11" id="KW-0067">ATP-binding</keyword>
<proteinExistence type="inferred from homology"/>
<dbReference type="EMBL" id="VIUW01000002">
    <property type="protein sequence ID" value="TWD15806.1"/>
    <property type="molecule type" value="Genomic_DNA"/>
</dbReference>
<feature type="compositionally biased region" description="Low complexity" evidence="12">
    <location>
        <begin position="396"/>
        <end position="430"/>
    </location>
</feature>
<feature type="domain" description="AAA+ ATPase" evidence="13">
    <location>
        <begin position="36"/>
        <end position="180"/>
    </location>
</feature>
<feature type="compositionally biased region" description="Low complexity" evidence="12">
    <location>
        <begin position="630"/>
        <end position="645"/>
    </location>
</feature>
<dbReference type="FunFam" id="3.40.50.300:FF:000014">
    <property type="entry name" value="DNA polymerase III subunit gamma/tau"/>
    <property type="match status" value="1"/>
</dbReference>
<sequence length="762" mass="77666">MSTALYRRYRPETFADVIGQEQVTDPLMQALRTGRVNHAYLFSGPRGCGKTTSARILARCLNCEQGPTPEPCGQCESCVALARGGAGTVDVIEIDAASHGGVDDARDLRERASFAPAQSRYKVYIIDEAHMVTPQGFNALLKIVEEPPEHVKFIFATTEPEKVIGTIRSRTHHYPFRLVPPARLQDYLEQLCASEGVAVEPGVLSFVVRAGGGSVRDSLSVLDQLIAGSSDEGLTYERAAALLGFTDGELLDAVITGFAAGDAGSVYRHLHDVIETGLDPRRFVEDLLERLRDLIVVLAAPDGARAILRGLPEDQVERMRQQASAFGAASLTRAASIVNEGLTEMSGVTSPRLQLELIAARVLLPGAAGESGYAARIDRLERRMEVGGVPTAKGESAAPPASAPSQASPADQPVRSGAPAPSGGAPAEAARPQPQDDVPAASAGGRDDDAPPTAGGPSAGAPTTGSGPDSAPADDTGGGAPARAGALDVDAIRRAWPDILGRIYQRRRATWTFLSEHGQVLSYDGQRLVIGISTTGLANAFRSGSHADVVRQALIDALGVDVMVEGIPHVDEGTAAAPGPSSGAGRPPGAGSSDGSVPGGSGPAAASAPGPSAQAPARSTSLAGSPAQRPPVASSSGASSPGSDPSRSDGPGERPSWSSSAAAGGAPSWATEDPFANAGRSSSEPAGEDAQAPAAPAQAGPPGGAASTEPSPTAAVPSRDRGDALDAAGVSADDEDIVEAGEAGPAVVQRVLGGTVIREDEG</sequence>
<evidence type="ECO:0000256" key="12">
    <source>
        <dbReference type="SAM" id="MobiDB-lite"/>
    </source>
</evidence>
<evidence type="ECO:0000256" key="11">
    <source>
        <dbReference type="RuleBase" id="RU364063"/>
    </source>
</evidence>
<evidence type="ECO:0000256" key="2">
    <source>
        <dbReference type="ARBA" id="ARBA00022679"/>
    </source>
</evidence>
<feature type="compositionally biased region" description="Low complexity" evidence="12">
    <location>
        <begin position="603"/>
        <end position="619"/>
    </location>
</feature>
<name>A0A560WDX7_9MICO</name>
<evidence type="ECO:0000259" key="13">
    <source>
        <dbReference type="SMART" id="SM00382"/>
    </source>
</evidence>
<evidence type="ECO:0000313" key="14">
    <source>
        <dbReference type="EMBL" id="TWD15806.1"/>
    </source>
</evidence>
<keyword evidence="9 11" id="KW-0239">DNA-directed DNA polymerase</keyword>
<dbReference type="GO" id="GO:0009360">
    <property type="term" value="C:DNA polymerase III complex"/>
    <property type="evidence" value="ECO:0007669"/>
    <property type="project" value="InterPro"/>
</dbReference>
<evidence type="ECO:0000313" key="15">
    <source>
        <dbReference type="Proteomes" id="UP000315628"/>
    </source>
</evidence>
<evidence type="ECO:0000256" key="5">
    <source>
        <dbReference type="ARBA" id="ARBA00022723"/>
    </source>
</evidence>
<keyword evidence="3 11" id="KW-0548">Nucleotidyltransferase</keyword>
<dbReference type="GO" id="GO:0003677">
    <property type="term" value="F:DNA binding"/>
    <property type="evidence" value="ECO:0007669"/>
    <property type="project" value="InterPro"/>
</dbReference>
<feature type="compositionally biased region" description="Low complexity" evidence="12">
    <location>
        <begin position="653"/>
        <end position="670"/>
    </location>
</feature>